<dbReference type="SMART" id="SM00360">
    <property type="entry name" value="RRM"/>
    <property type="match status" value="1"/>
</dbReference>
<sequence>MGSYRSKEDEVVKISTLVFVANFPDSFGAKDLWNTCKQYGQVIDAYIPYRRSKAGKRFGFVRFIKVLDVDRLVNNLCTVWVGRHKLQANIPRFQREPLKRHSSLHNIDGVKMGNSRDTYNSNGVKDYSLCLMGKVKDFATLANLKVVVNNEGFDNIKFKYMGGYWVMMEFQTEVNSVMKTWFSQIQLASSDFNIDGRVTWVEIEGIPLKMWSKNTFNRVASKWDVLLDVDDQEDEHFHRKRICINTNVPTNIFESFKLIYRGKVFWVRAKEVPGWIPDFVEDNDGEEDLEVGSYEEVPNGEDVKNVEDLEGDSEGEIVSDTKFEEDFPNQKGEEDSVGQGNVQSEDPFNIYELLNHKRPVIDNNSNSKESLKYPPGYTPNRNASAGNSSGILCVWDPNMFKNTNSTVSDYFVMVRGDWMPNVRNKSKRFGTLFNRHGADVFNRFISNAGLEEVSLEGYSFTWCHRSATKMSKQDRFLISDSLLCLCLNISSITLDRYLSDHRPILMRDVYYDYGPVPFRFFHYWFEVDGFDKFIEDSWKDAPIIESNALVIMMKKLKRTEVVNLLQEVEKKNSLETAQKAKLKWAIEGDENSKRCGIDKSPGLDGFTFGFYRRYWKLIENDVVDAVTCFFIMVHFLKAILANRLVVALGGLVNEIQLAFVADKQILDVQFILNELVQWCKKKKKQSLIFKVDFEKAYDSVRWDHLDDIMRNLHISFQRVVDVGLFKGIELAHSLNLSHMFYADDAIFMGQWSESNIDTIVKVLDCFNRASGLRINMTKRSKVGGCMSRIQSCNETIERMTCRLSKWKLKTLSIGGRLTLLKSVLGSKTIYHTYLFKVPKKVLHRMESMRSHFFNGAELSSKKSVWVKWKHALASKDKGGLDKGGLGVSSLFALNRALMFKWVWCFITQGSSLWARVIKTLHSYDGKIGQKVKSCYPSLWLYIIHEVEMFKSHGIDLVSLLHSKLGNGANTSFWEVAWRGGAPFKSPFPRLYELETQKKIDVASDLSHSGLDVSFCRPPRGGVEIQQFEHMKEKVKGCILADMMDRWFWALEGSGEFTITSVRKMIDDFMLPEVSSKTRWIKAVLIKYFAYKRSDWSGTLFGQGLVVIVTADAYYLLRMSTNLLWLAEAACDRSGLSSGPLCLLSVWLSQGPNVIVRSRPKGLLYVLYVINSPQTSIFTACGVVVACEMDLFAFICHADPTKVQIGAATDKLKGKKNKRRDFGASGSDHPPKKLGKDHGTSSDVGASTGGKSLTALQGLLEHSTLAVEVGVTAVATVPFVTASVTPTPKREGGNTDSVFRPNLYTQRPSKRFVISSDSSHHSSTNAADVEVTFLVGSFVSPPPVMTATVTTTNVICASSIPVLGARAELVSQVHPSIFADSASIGAIGPDDACPSNPAGTELSADTFYVPQEIDSETLLWTMISFLPSLMLKRHVKHALALRHVDLLKERDVEIANLKAQLSLKEAEAIEAMHLYNQVSVVEAAKAARVSELNSLKERNSALEEEKNAIEGKVTTLEFAAAAKETELTLPDQVSGYELFKKQCEAIQDEQVKVLSDRVARLDSELMTLDLHLDEKFYPRFLTTIVGRRWIIDHGLSLAIMKCHQSSEYGAAFGAIIGLAIDKCIQAGLVAGIDH</sequence>
<feature type="compositionally biased region" description="Acidic residues" evidence="3">
    <location>
        <begin position="308"/>
        <end position="317"/>
    </location>
</feature>
<dbReference type="CDD" id="cd00590">
    <property type="entry name" value="RRM_SF"/>
    <property type="match status" value="1"/>
</dbReference>
<keyword evidence="5" id="KW-0548">Nucleotidyltransferase</keyword>
<proteinExistence type="predicted"/>
<dbReference type="SUPFAM" id="SSF54928">
    <property type="entry name" value="RNA-binding domain, RBD"/>
    <property type="match status" value="1"/>
</dbReference>
<organism evidence="5">
    <name type="scientific">Tanacetum cinerariifolium</name>
    <name type="common">Dalmatian daisy</name>
    <name type="synonym">Chrysanthemum cinerariifolium</name>
    <dbReference type="NCBI Taxonomy" id="118510"/>
    <lineage>
        <taxon>Eukaryota</taxon>
        <taxon>Viridiplantae</taxon>
        <taxon>Streptophyta</taxon>
        <taxon>Embryophyta</taxon>
        <taxon>Tracheophyta</taxon>
        <taxon>Spermatophyta</taxon>
        <taxon>Magnoliopsida</taxon>
        <taxon>eudicotyledons</taxon>
        <taxon>Gunneridae</taxon>
        <taxon>Pentapetalae</taxon>
        <taxon>asterids</taxon>
        <taxon>campanulids</taxon>
        <taxon>Asterales</taxon>
        <taxon>Asteraceae</taxon>
        <taxon>Asteroideae</taxon>
        <taxon>Anthemideae</taxon>
        <taxon>Anthemidinae</taxon>
        <taxon>Tanacetum</taxon>
    </lineage>
</organism>
<dbReference type="EMBL" id="BKCJ010009018">
    <property type="protein sequence ID" value="GEU85013.1"/>
    <property type="molecule type" value="Genomic_DNA"/>
</dbReference>
<keyword evidence="5" id="KW-0808">Transferase</keyword>
<evidence type="ECO:0000256" key="3">
    <source>
        <dbReference type="SAM" id="MobiDB-lite"/>
    </source>
</evidence>
<keyword evidence="1" id="KW-0694">RNA-binding</keyword>
<name>A0A6L2NFL9_TANCI</name>
<evidence type="ECO:0000256" key="2">
    <source>
        <dbReference type="SAM" id="Coils"/>
    </source>
</evidence>
<comment type="caution">
    <text evidence="5">The sequence shown here is derived from an EMBL/GenBank/DDBJ whole genome shotgun (WGS) entry which is preliminary data.</text>
</comment>
<dbReference type="InterPro" id="IPR036691">
    <property type="entry name" value="Endo/exonu/phosph_ase_sf"/>
</dbReference>
<dbReference type="PROSITE" id="PS50102">
    <property type="entry name" value="RRM"/>
    <property type="match status" value="1"/>
</dbReference>
<feature type="compositionally biased region" description="Basic and acidic residues" evidence="3">
    <location>
        <begin position="1228"/>
        <end position="1239"/>
    </location>
</feature>
<feature type="region of interest" description="Disordered" evidence="3">
    <location>
        <begin position="296"/>
        <end position="343"/>
    </location>
</feature>
<dbReference type="Pfam" id="PF00076">
    <property type="entry name" value="RRM_1"/>
    <property type="match status" value="1"/>
</dbReference>
<protein>
    <submittedName>
        <fullName evidence="5">RNA-directed DNA polymerase, eukaryota, reverse transcriptase zinc-binding domain protein</fullName>
    </submittedName>
</protein>
<keyword evidence="5" id="KW-0695">RNA-directed DNA polymerase</keyword>
<dbReference type="InterPro" id="IPR035979">
    <property type="entry name" value="RBD_domain_sf"/>
</dbReference>
<dbReference type="PANTHER" id="PTHR33116:SF79">
    <property type="entry name" value="REVERSE TRANSCRIPTASE DOMAIN, ZINC FINGER, CCHC-TYPE-RELATED"/>
    <property type="match status" value="1"/>
</dbReference>
<dbReference type="PANTHER" id="PTHR33116">
    <property type="entry name" value="REVERSE TRANSCRIPTASE ZINC-BINDING DOMAIN-CONTAINING PROTEIN-RELATED-RELATED"/>
    <property type="match status" value="1"/>
</dbReference>
<keyword evidence="2" id="KW-0175">Coiled coil</keyword>
<feature type="domain" description="RRM" evidence="4">
    <location>
        <begin position="16"/>
        <end position="93"/>
    </location>
</feature>
<dbReference type="SUPFAM" id="SSF56219">
    <property type="entry name" value="DNase I-like"/>
    <property type="match status" value="1"/>
</dbReference>
<evidence type="ECO:0000256" key="1">
    <source>
        <dbReference type="PROSITE-ProRule" id="PRU00176"/>
    </source>
</evidence>
<gene>
    <name evidence="5" type="ORF">Tci_056991</name>
</gene>
<dbReference type="GO" id="GO:0003723">
    <property type="term" value="F:RNA binding"/>
    <property type="evidence" value="ECO:0007669"/>
    <property type="project" value="UniProtKB-UniRule"/>
</dbReference>
<dbReference type="Gene3D" id="3.60.10.10">
    <property type="entry name" value="Endonuclease/exonuclease/phosphatase"/>
    <property type="match status" value="1"/>
</dbReference>
<dbReference type="InterPro" id="IPR012677">
    <property type="entry name" value="Nucleotide-bd_a/b_plait_sf"/>
</dbReference>
<dbReference type="InterPro" id="IPR000504">
    <property type="entry name" value="RRM_dom"/>
</dbReference>
<dbReference type="Gene3D" id="3.30.70.330">
    <property type="match status" value="1"/>
</dbReference>
<reference evidence="5" key="1">
    <citation type="journal article" date="2019" name="Sci. Rep.">
        <title>Draft genome of Tanacetum cinerariifolium, the natural source of mosquito coil.</title>
        <authorList>
            <person name="Yamashiro T."/>
            <person name="Shiraishi A."/>
            <person name="Satake H."/>
            <person name="Nakayama K."/>
        </authorList>
    </citation>
    <scope>NUCLEOTIDE SEQUENCE</scope>
</reference>
<accession>A0A6L2NFL9</accession>
<evidence type="ECO:0000259" key="4">
    <source>
        <dbReference type="PROSITE" id="PS50102"/>
    </source>
</evidence>
<evidence type="ECO:0000313" key="5">
    <source>
        <dbReference type="EMBL" id="GEU85013.1"/>
    </source>
</evidence>
<feature type="region of interest" description="Disordered" evidence="3">
    <location>
        <begin position="1209"/>
        <end position="1245"/>
    </location>
</feature>
<dbReference type="GO" id="GO:0003964">
    <property type="term" value="F:RNA-directed DNA polymerase activity"/>
    <property type="evidence" value="ECO:0007669"/>
    <property type="project" value="UniProtKB-KW"/>
</dbReference>
<feature type="coiled-coil region" evidence="2">
    <location>
        <begin position="1446"/>
        <end position="1511"/>
    </location>
</feature>